<dbReference type="PANTHER" id="PTHR43550">
    <property type="entry name" value="3-KETODIHYDROSPHINGOSINE REDUCTASE"/>
    <property type="match status" value="1"/>
</dbReference>
<sequence>MFLPAALAVTLVLVSLVTMGLFRQRWNPSNKHCYITGGSTGLGLALAILLTKKGADVSIVARDQTKLSAALQELEKVRQTPSQKLKAYSFSLTEPKLASDALETVCAEHGGRTPDAILMCAGASRPSFFVESEAEDLKRGMDNAYWVQAYTAWAAAKRMVKTQTQGKIVFVGSVLSFMSIIGYSSYSPGKYALRGLAESLRSELQLYDIDVQMYFPSTIFSPGYEEEQIDKPEITKKIEETDGGQQPEECAQALFEGIARGDFHITGEFLGHLFRSTGRGVSPYNNVFLDSIYGLIGVIGLPIWRRSVDKLIKGNQREHRQYLMSKGFHSRS</sequence>
<dbReference type="Gene3D" id="3.40.50.720">
    <property type="entry name" value="NAD(P)-binding Rossmann-like Domain"/>
    <property type="match status" value="1"/>
</dbReference>
<keyword evidence="5" id="KW-0521">NADP</keyword>
<dbReference type="InterPro" id="IPR002347">
    <property type="entry name" value="SDR_fam"/>
</dbReference>
<dbReference type="GO" id="GO:0030148">
    <property type="term" value="P:sphingolipid biosynthetic process"/>
    <property type="evidence" value="ECO:0007669"/>
    <property type="project" value="InterPro"/>
</dbReference>
<evidence type="ECO:0000256" key="10">
    <source>
        <dbReference type="ARBA" id="ARBA00044737"/>
    </source>
</evidence>
<evidence type="ECO:0000256" key="1">
    <source>
        <dbReference type="ARBA" id="ARBA00004240"/>
    </source>
</evidence>
<comment type="function">
    <text evidence="10">Catalyzes the reduction of 3'-oxosphinganine (3-ketodihydrosphingosine/KDS) to sphinganine (dihydrosphingosine/DHS), the second step of de novo sphingolipid biosynthesis.</text>
</comment>
<dbReference type="GO" id="GO:0047560">
    <property type="term" value="F:3-dehydrosphinganine reductase activity"/>
    <property type="evidence" value="ECO:0007669"/>
    <property type="project" value="UniProtKB-EC"/>
</dbReference>
<dbReference type="PRINTS" id="PR00081">
    <property type="entry name" value="GDHRDH"/>
</dbReference>
<dbReference type="STRING" id="1884261.A0A5C3QEH9"/>
<keyword evidence="14" id="KW-1185">Reference proteome</keyword>
<dbReference type="EMBL" id="ML178828">
    <property type="protein sequence ID" value="TFL00475.1"/>
    <property type="molecule type" value="Genomic_DNA"/>
</dbReference>
<dbReference type="GO" id="GO:0006666">
    <property type="term" value="P:3-keto-sphinganine metabolic process"/>
    <property type="evidence" value="ECO:0007669"/>
    <property type="project" value="InterPro"/>
</dbReference>
<dbReference type="InterPro" id="IPR036291">
    <property type="entry name" value="NAD(P)-bd_dom_sf"/>
</dbReference>
<dbReference type="PANTHER" id="PTHR43550:SF3">
    <property type="entry name" value="3-KETODIHYDROSPHINGOSINE REDUCTASE"/>
    <property type="match status" value="1"/>
</dbReference>
<dbReference type="EC" id="1.1.1.102" evidence="9"/>
<evidence type="ECO:0000256" key="9">
    <source>
        <dbReference type="ARBA" id="ARBA00026112"/>
    </source>
</evidence>
<organism evidence="13 14">
    <name type="scientific">Pterulicium gracile</name>
    <dbReference type="NCBI Taxonomy" id="1884261"/>
    <lineage>
        <taxon>Eukaryota</taxon>
        <taxon>Fungi</taxon>
        <taxon>Dikarya</taxon>
        <taxon>Basidiomycota</taxon>
        <taxon>Agaricomycotina</taxon>
        <taxon>Agaricomycetes</taxon>
        <taxon>Agaricomycetidae</taxon>
        <taxon>Agaricales</taxon>
        <taxon>Pleurotineae</taxon>
        <taxon>Pterulaceae</taxon>
        <taxon>Pterulicium</taxon>
    </lineage>
</organism>
<dbReference type="FunFam" id="3.40.50.720:FF:000468">
    <property type="entry name" value="Short-chain dehydrogenase, putative"/>
    <property type="match status" value="1"/>
</dbReference>
<evidence type="ECO:0000256" key="7">
    <source>
        <dbReference type="ARBA" id="ARBA00023002"/>
    </source>
</evidence>
<dbReference type="GO" id="GO:0005789">
    <property type="term" value="C:endoplasmic reticulum membrane"/>
    <property type="evidence" value="ECO:0007669"/>
    <property type="project" value="TreeGrafter"/>
</dbReference>
<keyword evidence="12" id="KW-0472">Membrane</keyword>
<protein>
    <recommendedName>
        <fullName evidence="9">3-dehydrosphinganine reductase</fullName>
        <ecNumber evidence="9">1.1.1.102</ecNumber>
    </recommendedName>
</protein>
<evidence type="ECO:0000256" key="5">
    <source>
        <dbReference type="ARBA" id="ARBA00022857"/>
    </source>
</evidence>
<proteinExistence type="predicted"/>
<dbReference type="SUPFAM" id="SSF51735">
    <property type="entry name" value="NAD(P)-binding Rossmann-fold domains"/>
    <property type="match status" value="1"/>
</dbReference>
<dbReference type="OrthoDB" id="10267115at2759"/>
<reference evidence="13 14" key="1">
    <citation type="journal article" date="2019" name="Nat. Ecol. Evol.">
        <title>Megaphylogeny resolves global patterns of mushroom evolution.</title>
        <authorList>
            <person name="Varga T."/>
            <person name="Krizsan K."/>
            <person name="Foldi C."/>
            <person name="Dima B."/>
            <person name="Sanchez-Garcia M."/>
            <person name="Sanchez-Ramirez S."/>
            <person name="Szollosi G.J."/>
            <person name="Szarkandi J.G."/>
            <person name="Papp V."/>
            <person name="Albert L."/>
            <person name="Andreopoulos W."/>
            <person name="Angelini C."/>
            <person name="Antonin V."/>
            <person name="Barry K.W."/>
            <person name="Bougher N.L."/>
            <person name="Buchanan P."/>
            <person name="Buyck B."/>
            <person name="Bense V."/>
            <person name="Catcheside P."/>
            <person name="Chovatia M."/>
            <person name="Cooper J."/>
            <person name="Damon W."/>
            <person name="Desjardin D."/>
            <person name="Finy P."/>
            <person name="Geml J."/>
            <person name="Haridas S."/>
            <person name="Hughes K."/>
            <person name="Justo A."/>
            <person name="Karasinski D."/>
            <person name="Kautmanova I."/>
            <person name="Kiss B."/>
            <person name="Kocsube S."/>
            <person name="Kotiranta H."/>
            <person name="LaButti K.M."/>
            <person name="Lechner B.E."/>
            <person name="Liimatainen K."/>
            <person name="Lipzen A."/>
            <person name="Lukacs Z."/>
            <person name="Mihaltcheva S."/>
            <person name="Morgado L.N."/>
            <person name="Niskanen T."/>
            <person name="Noordeloos M.E."/>
            <person name="Ohm R.A."/>
            <person name="Ortiz-Santana B."/>
            <person name="Ovrebo C."/>
            <person name="Racz N."/>
            <person name="Riley R."/>
            <person name="Savchenko A."/>
            <person name="Shiryaev A."/>
            <person name="Soop K."/>
            <person name="Spirin V."/>
            <person name="Szebenyi C."/>
            <person name="Tomsovsky M."/>
            <person name="Tulloss R.E."/>
            <person name="Uehling J."/>
            <person name="Grigoriev I.V."/>
            <person name="Vagvolgyi C."/>
            <person name="Papp T."/>
            <person name="Martin F.M."/>
            <person name="Miettinen O."/>
            <person name="Hibbett D.S."/>
            <person name="Nagy L.G."/>
        </authorList>
    </citation>
    <scope>NUCLEOTIDE SEQUENCE [LARGE SCALE GENOMIC DNA]</scope>
    <source>
        <strain evidence="13 14">CBS 309.79</strain>
    </source>
</reference>
<feature type="transmembrane region" description="Helical" evidence="12">
    <location>
        <begin position="168"/>
        <end position="186"/>
    </location>
</feature>
<dbReference type="Proteomes" id="UP000305067">
    <property type="component" value="Unassembled WGS sequence"/>
</dbReference>
<evidence type="ECO:0000256" key="8">
    <source>
        <dbReference type="ARBA" id="ARBA00023098"/>
    </source>
</evidence>
<evidence type="ECO:0000313" key="14">
    <source>
        <dbReference type="Proteomes" id="UP000305067"/>
    </source>
</evidence>
<comment type="catalytic activity">
    <reaction evidence="11">
        <text>sphinganine + NADP(+) = 3-oxosphinganine + NADPH + H(+)</text>
        <dbReference type="Rhea" id="RHEA:22640"/>
        <dbReference type="ChEBI" id="CHEBI:15378"/>
        <dbReference type="ChEBI" id="CHEBI:57783"/>
        <dbReference type="ChEBI" id="CHEBI:57817"/>
        <dbReference type="ChEBI" id="CHEBI:58299"/>
        <dbReference type="ChEBI" id="CHEBI:58349"/>
        <dbReference type="EC" id="1.1.1.102"/>
    </reaction>
    <physiologicalReaction direction="right-to-left" evidence="11">
        <dbReference type="Rhea" id="RHEA:22642"/>
    </physiologicalReaction>
</comment>
<evidence type="ECO:0000256" key="12">
    <source>
        <dbReference type="SAM" id="Phobius"/>
    </source>
</evidence>
<evidence type="ECO:0000256" key="6">
    <source>
        <dbReference type="ARBA" id="ARBA00022919"/>
    </source>
</evidence>
<accession>A0A5C3QEH9</accession>
<keyword evidence="6" id="KW-0746">Sphingolipid metabolism</keyword>
<keyword evidence="7" id="KW-0560">Oxidoreductase</keyword>
<evidence type="ECO:0000256" key="4">
    <source>
        <dbReference type="ARBA" id="ARBA00022824"/>
    </source>
</evidence>
<comment type="pathway">
    <text evidence="3">Sphingolipid metabolism.</text>
</comment>
<dbReference type="InterPro" id="IPR045022">
    <property type="entry name" value="KDSR-like"/>
</dbReference>
<dbReference type="Pfam" id="PF00106">
    <property type="entry name" value="adh_short"/>
    <property type="match status" value="1"/>
</dbReference>
<gene>
    <name evidence="13" type="ORF">BDV98DRAFT_569060</name>
</gene>
<keyword evidence="12" id="KW-1133">Transmembrane helix</keyword>
<evidence type="ECO:0000313" key="13">
    <source>
        <dbReference type="EMBL" id="TFL00475.1"/>
    </source>
</evidence>
<comment type="subcellular location">
    <subcellularLocation>
        <location evidence="1">Endoplasmic reticulum</location>
    </subcellularLocation>
</comment>
<evidence type="ECO:0000256" key="3">
    <source>
        <dbReference type="ARBA" id="ARBA00004991"/>
    </source>
</evidence>
<feature type="transmembrane region" description="Helical" evidence="12">
    <location>
        <begin position="6"/>
        <end position="22"/>
    </location>
</feature>
<comment type="pathway">
    <text evidence="2">Lipid metabolism; sphingolipid metabolism.</text>
</comment>
<keyword evidence="12" id="KW-0812">Transmembrane</keyword>
<dbReference type="AlphaFoldDB" id="A0A5C3QEH9"/>
<evidence type="ECO:0000256" key="2">
    <source>
        <dbReference type="ARBA" id="ARBA00004760"/>
    </source>
</evidence>
<evidence type="ECO:0000256" key="11">
    <source>
        <dbReference type="ARBA" id="ARBA00048930"/>
    </source>
</evidence>
<keyword evidence="8" id="KW-0443">Lipid metabolism</keyword>
<name>A0A5C3QEH9_9AGAR</name>
<keyword evidence="4" id="KW-0256">Endoplasmic reticulum</keyword>
<dbReference type="CDD" id="cd08939">
    <property type="entry name" value="KDSR-like_SDR_c"/>
    <property type="match status" value="1"/>
</dbReference>